<dbReference type="GO" id="GO:0008270">
    <property type="term" value="F:zinc ion binding"/>
    <property type="evidence" value="ECO:0007669"/>
    <property type="project" value="UniProtKB-KW"/>
</dbReference>
<keyword evidence="2 4" id="KW-0863">Zinc-finger</keyword>
<dbReference type="SUPFAM" id="SSF144232">
    <property type="entry name" value="HIT/MYND zinc finger-like"/>
    <property type="match status" value="1"/>
</dbReference>
<evidence type="ECO:0000256" key="1">
    <source>
        <dbReference type="ARBA" id="ARBA00022723"/>
    </source>
</evidence>
<keyword evidence="1" id="KW-0479">Metal-binding</keyword>
<name>A0A0D0BZ64_9AGAR</name>
<dbReference type="InterPro" id="IPR002893">
    <property type="entry name" value="Znf_MYND"/>
</dbReference>
<evidence type="ECO:0000259" key="5">
    <source>
        <dbReference type="PROSITE" id="PS50865"/>
    </source>
</evidence>
<sequence>MADRKVQLPLESLDKCGSCSNASSNLKLCSYCGQAIYCSSECQSEDWLNHKKQCGKDKTDRIPLDIFYPFLVLLAECNRFYPAPQEHPAVKRYILNSPNPNAHPCKFPDGTEAKLVVLGDEIKPDELLSKKWWPAAQTEKVCAKLGRRFLREGNLFPLITAVLVSLLGEMYTSPYDSSSSSSKSLRRTRLSYKSSPIADFGIARGRANVTPQDRFAYWNIATDNFWIGQDPNDHYWIYFTTLKGEELIIDFGMFTFNMCTLAVCDPYIHPQSRMPPIAWAPTYFKDRPMAKHLPTLHFETKRASVLRNPDLHRFVCGRDISGIDPQNSAFKILWKFMESFVSRPLTPTERNLTANWVAVDTTWMRNTLQTRHWLSWPKDGPDMVIEQDPGELDNIPEDEAPWDLEDPRWADMKKINRKWNKGKLDRDELSRAWKKWKTRERK</sequence>
<dbReference type="PROSITE" id="PS50865">
    <property type="entry name" value="ZF_MYND_2"/>
    <property type="match status" value="1"/>
</dbReference>
<dbReference type="AlphaFoldDB" id="A0A0D0BZ64"/>
<organism evidence="6 7">
    <name type="scientific">Collybiopsis luxurians FD-317 M1</name>
    <dbReference type="NCBI Taxonomy" id="944289"/>
    <lineage>
        <taxon>Eukaryota</taxon>
        <taxon>Fungi</taxon>
        <taxon>Dikarya</taxon>
        <taxon>Basidiomycota</taxon>
        <taxon>Agaricomycotina</taxon>
        <taxon>Agaricomycetes</taxon>
        <taxon>Agaricomycetidae</taxon>
        <taxon>Agaricales</taxon>
        <taxon>Marasmiineae</taxon>
        <taxon>Omphalotaceae</taxon>
        <taxon>Collybiopsis</taxon>
        <taxon>Collybiopsis luxurians</taxon>
    </lineage>
</organism>
<proteinExistence type="predicted"/>
<dbReference type="OrthoDB" id="341421at2759"/>
<gene>
    <name evidence="6" type="ORF">GYMLUDRAFT_590292</name>
</gene>
<evidence type="ECO:0000256" key="3">
    <source>
        <dbReference type="ARBA" id="ARBA00022833"/>
    </source>
</evidence>
<dbReference type="Proteomes" id="UP000053593">
    <property type="component" value="Unassembled WGS sequence"/>
</dbReference>
<evidence type="ECO:0000313" key="7">
    <source>
        <dbReference type="Proteomes" id="UP000053593"/>
    </source>
</evidence>
<protein>
    <recommendedName>
        <fullName evidence="5">MYND-type domain-containing protein</fullName>
    </recommendedName>
</protein>
<feature type="domain" description="MYND-type" evidence="5">
    <location>
        <begin position="16"/>
        <end position="54"/>
    </location>
</feature>
<evidence type="ECO:0000313" key="6">
    <source>
        <dbReference type="EMBL" id="KIK61161.1"/>
    </source>
</evidence>
<keyword evidence="7" id="KW-1185">Reference proteome</keyword>
<reference evidence="6 7" key="1">
    <citation type="submission" date="2014-04" db="EMBL/GenBank/DDBJ databases">
        <title>Evolutionary Origins and Diversification of the Mycorrhizal Mutualists.</title>
        <authorList>
            <consortium name="DOE Joint Genome Institute"/>
            <consortium name="Mycorrhizal Genomics Consortium"/>
            <person name="Kohler A."/>
            <person name="Kuo A."/>
            <person name="Nagy L.G."/>
            <person name="Floudas D."/>
            <person name="Copeland A."/>
            <person name="Barry K.W."/>
            <person name="Cichocki N."/>
            <person name="Veneault-Fourrey C."/>
            <person name="LaButti K."/>
            <person name="Lindquist E.A."/>
            <person name="Lipzen A."/>
            <person name="Lundell T."/>
            <person name="Morin E."/>
            <person name="Murat C."/>
            <person name="Riley R."/>
            <person name="Ohm R."/>
            <person name="Sun H."/>
            <person name="Tunlid A."/>
            <person name="Henrissat B."/>
            <person name="Grigoriev I.V."/>
            <person name="Hibbett D.S."/>
            <person name="Martin F."/>
        </authorList>
    </citation>
    <scope>NUCLEOTIDE SEQUENCE [LARGE SCALE GENOMIC DNA]</scope>
    <source>
        <strain evidence="6 7">FD-317 M1</strain>
    </source>
</reference>
<dbReference type="Gene3D" id="6.10.140.2220">
    <property type="match status" value="1"/>
</dbReference>
<keyword evidence="3" id="KW-0862">Zinc</keyword>
<dbReference type="Pfam" id="PF01753">
    <property type="entry name" value="zf-MYND"/>
    <property type="match status" value="1"/>
</dbReference>
<dbReference type="HOGENOM" id="CLU_045561_0_0_1"/>
<accession>A0A0D0BZ64</accession>
<evidence type="ECO:0000256" key="2">
    <source>
        <dbReference type="ARBA" id="ARBA00022771"/>
    </source>
</evidence>
<dbReference type="PROSITE" id="PS01360">
    <property type="entry name" value="ZF_MYND_1"/>
    <property type="match status" value="1"/>
</dbReference>
<evidence type="ECO:0000256" key="4">
    <source>
        <dbReference type="PROSITE-ProRule" id="PRU00134"/>
    </source>
</evidence>
<dbReference type="EMBL" id="KN834772">
    <property type="protein sequence ID" value="KIK61161.1"/>
    <property type="molecule type" value="Genomic_DNA"/>
</dbReference>